<dbReference type="HOGENOM" id="CLU_578617_0_0_0"/>
<name>I3ZCF1_TERRK</name>
<feature type="domain" description="CHASE2" evidence="3">
    <location>
        <begin position="63"/>
        <end position="355"/>
    </location>
</feature>
<evidence type="ECO:0000259" key="3">
    <source>
        <dbReference type="Pfam" id="PF05226"/>
    </source>
</evidence>
<feature type="transmembrane region" description="Helical" evidence="2">
    <location>
        <begin position="347"/>
        <end position="365"/>
    </location>
</feature>
<sequence>MDVRPARTHSHFRHSGRWSHVWLAVLYLCALSLLIVWEYRERLEVLSSECVLRDETRSSSYGRWYSKFLDWASPVTTGHVVTVAIPAELEEVQSNVCLGRAYLADVLRAVSVENPSVVVIDKFFGPNTCSRTPESTEALLRAVREVRAPVVVGESTDGLEEPVGKACLVRRPQLDFGAPNVVRGLTRLDMDAERLPLRWQVLAEAPEEEHGRAGHPEAEAQYADSLMLAAVKLYAPEFVERRSVQRLIAHDDHAYSSLEMPLPRVTTTELLCSAGDAAVRKRWDLECSGQPLPARLLGKVVVIGSENASDLKNVLGRHMFGFQLQAMYMESLLSGDYLRTVPIEASFALFAVFVFVMEGLPVLLVTYRPHWKNKFLLRYAYPRQRYVWVVFWAAVLIVATSVLAFALRFLPPLLIYGDILFIAITRLLHYSAESAEHPLIHAHHHHRKEEHHAKADAAEADAPTLKTESHQG</sequence>
<dbReference type="KEGG" id="trs:Terro_0579"/>
<dbReference type="EMBL" id="CP003379">
    <property type="protein sequence ID" value="AFL86919.1"/>
    <property type="molecule type" value="Genomic_DNA"/>
</dbReference>
<feature type="transmembrane region" description="Helical" evidence="2">
    <location>
        <begin position="21"/>
        <end position="39"/>
    </location>
</feature>
<reference evidence="4 5" key="1">
    <citation type="submission" date="2012-06" db="EMBL/GenBank/DDBJ databases">
        <title>Complete genome of Terriglobus roseus DSM 18391.</title>
        <authorList>
            <consortium name="US DOE Joint Genome Institute (JGI-PGF)"/>
            <person name="Lucas S."/>
            <person name="Copeland A."/>
            <person name="Lapidus A."/>
            <person name="Glavina del Rio T."/>
            <person name="Dalin E."/>
            <person name="Tice H."/>
            <person name="Bruce D."/>
            <person name="Goodwin L."/>
            <person name="Pitluck S."/>
            <person name="Peters L."/>
            <person name="Mikhailova N."/>
            <person name="Munk A.C.C."/>
            <person name="Kyrpides N."/>
            <person name="Mavromatis K."/>
            <person name="Ivanova N."/>
            <person name="Brettin T."/>
            <person name="Detter J.C."/>
            <person name="Han C."/>
            <person name="Larimer F."/>
            <person name="Land M."/>
            <person name="Hauser L."/>
            <person name="Markowitz V."/>
            <person name="Cheng J.-F."/>
            <person name="Hugenholtz P."/>
            <person name="Woyke T."/>
            <person name="Wu D."/>
            <person name="Brambilla E."/>
            <person name="Klenk H.-P."/>
            <person name="Eisen J.A."/>
        </authorList>
    </citation>
    <scope>NUCLEOTIDE SEQUENCE [LARGE SCALE GENOMIC DNA]</scope>
    <source>
        <strain evidence="5">DSM 18391 / NRRL B-41598 / KBS 63</strain>
    </source>
</reference>
<protein>
    <submittedName>
        <fullName evidence="4">CHASE2 domain protein</fullName>
    </submittedName>
</protein>
<organism evidence="4 5">
    <name type="scientific">Terriglobus roseus (strain DSM 18391 / NRRL B-41598 / KBS 63)</name>
    <dbReference type="NCBI Taxonomy" id="926566"/>
    <lineage>
        <taxon>Bacteria</taxon>
        <taxon>Pseudomonadati</taxon>
        <taxon>Acidobacteriota</taxon>
        <taxon>Terriglobia</taxon>
        <taxon>Terriglobales</taxon>
        <taxon>Acidobacteriaceae</taxon>
        <taxon>Terriglobus</taxon>
    </lineage>
</organism>
<keyword evidence="2" id="KW-1133">Transmembrane helix</keyword>
<dbReference type="AlphaFoldDB" id="I3ZCF1"/>
<dbReference type="OrthoDB" id="9818065at2"/>
<dbReference type="InterPro" id="IPR007890">
    <property type="entry name" value="CHASE2"/>
</dbReference>
<evidence type="ECO:0000313" key="5">
    <source>
        <dbReference type="Proteomes" id="UP000006056"/>
    </source>
</evidence>
<evidence type="ECO:0000256" key="1">
    <source>
        <dbReference type="SAM" id="MobiDB-lite"/>
    </source>
</evidence>
<keyword evidence="2" id="KW-0812">Transmembrane</keyword>
<dbReference type="Proteomes" id="UP000006056">
    <property type="component" value="Chromosome"/>
</dbReference>
<feature type="region of interest" description="Disordered" evidence="1">
    <location>
        <begin position="451"/>
        <end position="472"/>
    </location>
</feature>
<dbReference type="RefSeq" id="WP_014784488.1">
    <property type="nucleotide sequence ID" value="NC_018014.1"/>
</dbReference>
<accession>I3ZCF1</accession>
<dbReference type="Pfam" id="PF05226">
    <property type="entry name" value="CHASE2"/>
    <property type="match status" value="1"/>
</dbReference>
<evidence type="ECO:0000256" key="2">
    <source>
        <dbReference type="SAM" id="Phobius"/>
    </source>
</evidence>
<evidence type="ECO:0000313" key="4">
    <source>
        <dbReference type="EMBL" id="AFL86919.1"/>
    </source>
</evidence>
<gene>
    <name evidence="4" type="ordered locus">Terro_0579</name>
</gene>
<keyword evidence="5" id="KW-1185">Reference proteome</keyword>
<proteinExistence type="predicted"/>
<feature type="transmembrane region" description="Helical" evidence="2">
    <location>
        <begin position="386"/>
        <end position="407"/>
    </location>
</feature>
<keyword evidence="2" id="KW-0472">Membrane</keyword>